<feature type="transmembrane region" description="Helical" evidence="6">
    <location>
        <begin position="16"/>
        <end position="37"/>
    </location>
</feature>
<dbReference type="Proteomes" id="UP000809290">
    <property type="component" value="Unassembled WGS sequence"/>
</dbReference>
<dbReference type="RefSeq" id="WP_204515038.1">
    <property type="nucleotide sequence ID" value="NZ_JAFBCP010000001.1"/>
</dbReference>
<evidence type="ECO:0000259" key="7">
    <source>
        <dbReference type="Pfam" id="PF13396"/>
    </source>
</evidence>
<evidence type="ECO:0000256" key="6">
    <source>
        <dbReference type="SAM" id="Phobius"/>
    </source>
</evidence>
<keyword evidence="2" id="KW-1003">Cell membrane</keyword>
<evidence type="ECO:0000256" key="3">
    <source>
        <dbReference type="ARBA" id="ARBA00022692"/>
    </source>
</evidence>
<name>A0ABS2SJW7_9MICO</name>
<feature type="domain" description="Cardiolipin synthase N-terminal" evidence="7">
    <location>
        <begin position="27"/>
        <end position="69"/>
    </location>
</feature>
<dbReference type="InterPro" id="IPR027379">
    <property type="entry name" value="CLS_N"/>
</dbReference>
<keyword evidence="9" id="KW-1185">Reference proteome</keyword>
<accession>A0ABS2SJW7</accession>
<gene>
    <name evidence="8" type="ORF">JOE56_000919</name>
</gene>
<sequence>MGVIIANPLVPTAGEVAMYGVSVLALVLAVVALFDLLRVNHISGSNKILIALAIIVLPIAAPVAWLFMRWKTSMR</sequence>
<dbReference type="EMBL" id="JAFBCP010000001">
    <property type="protein sequence ID" value="MBM7816225.1"/>
    <property type="molecule type" value="Genomic_DNA"/>
</dbReference>
<evidence type="ECO:0000313" key="8">
    <source>
        <dbReference type="EMBL" id="MBM7816225.1"/>
    </source>
</evidence>
<keyword evidence="5 6" id="KW-0472">Membrane</keyword>
<evidence type="ECO:0000313" key="9">
    <source>
        <dbReference type="Proteomes" id="UP000809290"/>
    </source>
</evidence>
<evidence type="ECO:0000256" key="4">
    <source>
        <dbReference type="ARBA" id="ARBA00022989"/>
    </source>
</evidence>
<comment type="subcellular location">
    <subcellularLocation>
        <location evidence="1">Cell membrane</location>
        <topology evidence="1">Multi-pass membrane protein</topology>
    </subcellularLocation>
</comment>
<evidence type="ECO:0000256" key="2">
    <source>
        <dbReference type="ARBA" id="ARBA00022475"/>
    </source>
</evidence>
<evidence type="ECO:0000256" key="5">
    <source>
        <dbReference type="ARBA" id="ARBA00023136"/>
    </source>
</evidence>
<proteinExistence type="predicted"/>
<keyword evidence="4 6" id="KW-1133">Transmembrane helix</keyword>
<keyword evidence="3 6" id="KW-0812">Transmembrane</keyword>
<protein>
    <submittedName>
        <fullName evidence="8">Membrane protein YdbS with pleckstrin-like domain</fullName>
    </submittedName>
</protein>
<dbReference type="Pfam" id="PF13396">
    <property type="entry name" value="PLDc_N"/>
    <property type="match status" value="1"/>
</dbReference>
<organism evidence="8 9">
    <name type="scientific">Brevibacterium paucivorans</name>
    <dbReference type="NCBI Taxonomy" id="170994"/>
    <lineage>
        <taxon>Bacteria</taxon>
        <taxon>Bacillati</taxon>
        <taxon>Actinomycetota</taxon>
        <taxon>Actinomycetes</taxon>
        <taxon>Micrococcales</taxon>
        <taxon>Brevibacteriaceae</taxon>
        <taxon>Brevibacterium</taxon>
    </lineage>
</organism>
<comment type="caution">
    <text evidence="8">The sequence shown here is derived from an EMBL/GenBank/DDBJ whole genome shotgun (WGS) entry which is preliminary data.</text>
</comment>
<feature type="transmembrane region" description="Helical" evidence="6">
    <location>
        <begin position="49"/>
        <end position="68"/>
    </location>
</feature>
<reference evidence="8 9" key="1">
    <citation type="submission" date="2021-01" db="EMBL/GenBank/DDBJ databases">
        <title>Sequencing the genomes of 1000 actinobacteria strains.</title>
        <authorList>
            <person name="Klenk H.-P."/>
        </authorList>
    </citation>
    <scope>NUCLEOTIDE SEQUENCE [LARGE SCALE GENOMIC DNA]</scope>
    <source>
        <strain evidence="8 9">DSM 13657</strain>
    </source>
</reference>
<evidence type="ECO:0000256" key="1">
    <source>
        <dbReference type="ARBA" id="ARBA00004651"/>
    </source>
</evidence>